<gene>
    <name evidence="1" type="ORF">ZOSMA_171G00330</name>
</gene>
<protein>
    <submittedName>
        <fullName evidence="1">Uncharacterized protein</fullName>
    </submittedName>
</protein>
<organism evidence="1 2">
    <name type="scientific">Zostera marina</name>
    <name type="common">Eelgrass</name>
    <dbReference type="NCBI Taxonomy" id="29655"/>
    <lineage>
        <taxon>Eukaryota</taxon>
        <taxon>Viridiplantae</taxon>
        <taxon>Streptophyta</taxon>
        <taxon>Embryophyta</taxon>
        <taxon>Tracheophyta</taxon>
        <taxon>Spermatophyta</taxon>
        <taxon>Magnoliopsida</taxon>
        <taxon>Liliopsida</taxon>
        <taxon>Zosteraceae</taxon>
        <taxon>Zostera</taxon>
    </lineage>
</organism>
<reference evidence="2" key="1">
    <citation type="journal article" date="2016" name="Nature">
        <title>The genome of the seagrass Zostera marina reveals angiosperm adaptation to the sea.</title>
        <authorList>
            <person name="Olsen J.L."/>
            <person name="Rouze P."/>
            <person name="Verhelst B."/>
            <person name="Lin Y.-C."/>
            <person name="Bayer T."/>
            <person name="Collen J."/>
            <person name="Dattolo E."/>
            <person name="De Paoli E."/>
            <person name="Dittami S."/>
            <person name="Maumus F."/>
            <person name="Michel G."/>
            <person name="Kersting A."/>
            <person name="Lauritano C."/>
            <person name="Lohaus R."/>
            <person name="Toepel M."/>
            <person name="Tonon T."/>
            <person name="Vanneste K."/>
            <person name="Amirebrahimi M."/>
            <person name="Brakel J."/>
            <person name="Bostroem C."/>
            <person name="Chovatia M."/>
            <person name="Grimwood J."/>
            <person name="Jenkins J.W."/>
            <person name="Jueterbock A."/>
            <person name="Mraz A."/>
            <person name="Stam W.T."/>
            <person name="Tice H."/>
            <person name="Bornberg-Bauer E."/>
            <person name="Green P.J."/>
            <person name="Pearson G.A."/>
            <person name="Procaccini G."/>
            <person name="Duarte C.M."/>
            <person name="Schmutz J."/>
            <person name="Reusch T.B.H."/>
            <person name="Van de Peer Y."/>
        </authorList>
    </citation>
    <scope>NUCLEOTIDE SEQUENCE [LARGE SCALE GENOMIC DNA]</scope>
    <source>
        <strain evidence="2">cv. Finnish</strain>
    </source>
</reference>
<accession>A0A0K9PUP3</accession>
<evidence type="ECO:0000313" key="2">
    <source>
        <dbReference type="Proteomes" id="UP000036987"/>
    </source>
</evidence>
<sequence length="66" mass="7779">MADTMMDISVDTYPTVIVYTLEEKDRKKILERSDLSSWFNQAMNTCGIHFIFWLRLSYLPISSIQD</sequence>
<dbReference type="Proteomes" id="UP000036987">
    <property type="component" value="Unassembled WGS sequence"/>
</dbReference>
<dbReference type="EMBL" id="LFYR01000647">
    <property type="protein sequence ID" value="KMZ71955.1"/>
    <property type="molecule type" value="Genomic_DNA"/>
</dbReference>
<evidence type="ECO:0000313" key="1">
    <source>
        <dbReference type="EMBL" id="KMZ71955.1"/>
    </source>
</evidence>
<proteinExistence type="predicted"/>
<comment type="caution">
    <text evidence="1">The sequence shown here is derived from an EMBL/GenBank/DDBJ whole genome shotgun (WGS) entry which is preliminary data.</text>
</comment>
<name>A0A0K9PUP3_ZOSMR</name>
<keyword evidence="2" id="KW-1185">Reference proteome</keyword>
<dbReference type="AlphaFoldDB" id="A0A0K9PUP3"/>